<evidence type="ECO:0000256" key="1">
    <source>
        <dbReference type="ARBA" id="ARBA00004141"/>
    </source>
</evidence>
<dbReference type="Proteomes" id="UP000033772">
    <property type="component" value="Unassembled WGS sequence"/>
</dbReference>
<keyword evidence="3 5" id="KW-1133">Transmembrane helix</keyword>
<keyword evidence="7" id="KW-1185">Reference proteome</keyword>
<evidence type="ECO:0000313" key="7">
    <source>
        <dbReference type="Proteomes" id="UP000033772"/>
    </source>
</evidence>
<dbReference type="OrthoDB" id="3482063at2"/>
<evidence type="ECO:0000256" key="5">
    <source>
        <dbReference type="SAM" id="Phobius"/>
    </source>
</evidence>
<proteinExistence type="predicted"/>
<keyword evidence="2 5" id="KW-0812">Transmembrane</keyword>
<comment type="caution">
    <text evidence="6">The sequence shown here is derived from an EMBL/GenBank/DDBJ whole genome shotgun (WGS) entry which is preliminary data.</text>
</comment>
<protein>
    <recommendedName>
        <fullName evidence="8">DoxX family protein</fullName>
    </recommendedName>
</protein>
<dbReference type="InterPro" id="IPR032808">
    <property type="entry name" value="DoxX"/>
</dbReference>
<organism evidence="6 7">
    <name type="scientific">Nocardioides luteus</name>
    <dbReference type="NCBI Taxonomy" id="1844"/>
    <lineage>
        <taxon>Bacteria</taxon>
        <taxon>Bacillati</taxon>
        <taxon>Actinomycetota</taxon>
        <taxon>Actinomycetes</taxon>
        <taxon>Propionibacteriales</taxon>
        <taxon>Nocardioidaceae</taxon>
        <taxon>Nocardioides</taxon>
    </lineage>
</organism>
<sequence>MNIILWIVTIFLAAGFLAGGVAMLVLSKERFRNTFDGWRYADDFPDGSLKVIGVMKLLAAAGLVLPAVTGIATWLVPLAALGLVLLMTGAATTRIIRREWGAFYGDLVFWGLAAFVAFGRLEILPL</sequence>
<dbReference type="AlphaFoldDB" id="A0A1J4N5X5"/>
<gene>
    <name evidence="6" type="ORF">UG56_015595</name>
</gene>
<name>A0A1J4N5X5_9ACTN</name>
<feature type="transmembrane region" description="Helical" evidence="5">
    <location>
        <begin position="71"/>
        <end position="91"/>
    </location>
</feature>
<evidence type="ECO:0000313" key="6">
    <source>
        <dbReference type="EMBL" id="OIJ25865.1"/>
    </source>
</evidence>
<evidence type="ECO:0000256" key="2">
    <source>
        <dbReference type="ARBA" id="ARBA00022692"/>
    </source>
</evidence>
<dbReference type="STRING" id="1844.UG56_015595"/>
<reference evidence="6" key="1">
    <citation type="submission" date="2016-10" db="EMBL/GenBank/DDBJ databases">
        <title>Draft Genome Sequence of Nocardioides luteus Strain BAFB, an Alkane-Degrading Bacterium Isolated from JP-7 Polluted Soil.</title>
        <authorList>
            <person name="Brown L."/>
            <person name="Ruiz O.N."/>
            <person name="Gunasekera T."/>
        </authorList>
    </citation>
    <scope>NUCLEOTIDE SEQUENCE [LARGE SCALE GENOMIC DNA]</scope>
    <source>
        <strain evidence="6">BAFB</strain>
    </source>
</reference>
<evidence type="ECO:0008006" key="8">
    <source>
        <dbReference type="Google" id="ProtNLM"/>
    </source>
</evidence>
<accession>A0A1J4N5X5</accession>
<keyword evidence="4 5" id="KW-0472">Membrane</keyword>
<comment type="subcellular location">
    <subcellularLocation>
        <location evidence="1">Membrane</location>
        <topology evidence="1">Multi-pass membrane protein</topology>
    </subcellularLocation>
</comment>
<feature type="transmembrane region" description="Helical" evidence="5">
    <location>
        <begin position="6"/>
        <end position="26"/>
    </location>
</feature>
<dbReference type="GO" id="GO:0016020">
    <property type="term" value="C:membrane"/>
    <property type="evidence" value="ECO:0007669"/>
    <property type="project" value="UniProtKB-SubCell"/>
</dbReference>
<dbReference type="Pfam" id="PF13564">
    <property type="entry name" value="DoxX_2"/>
    <property type="match status" value="1"/>
</dbReference>
<evidence type="ECO:0000256" key="4">
    <source>
        <dbReference type="ARBA" id="ARBA00023136"/>
    </source>
</evidence>
<feature type="transmembrane region" description="Helical" evidence="5">
    <location>
        <begin position="103"/>
        <end position="121"/>
    </location>
</feature>
<evidence type="ECO:0000256" key="3">
    <source>
        <dbReference type="ARBA" id="ARBA00022989"/>
    </source>
</evidence>
<dbReference type="EMBL" id="JZDQ02000021">
    <property type="protein sequence ID" value="OIJ25865.1"/>
    <property type="molecule type" value="Genomic_DNA"/>
</dbReference>